<dbReference type="Pfam" id="PF04916">
    <property type="entry name" value="Phospholip_B"/>
    <property type="match status" value="1"/>
</dbReference>
<accession>A0A7M7NSZ8</accession>
<reference evidence="9" key="1">
    <citation type="submission" date="2015-02" db="EMBL/GenBank/DDBJ databases">
        <title>Genome sequencing for Strongylocentrotus purpuratus.</title>
        <authorList>
            <person name="Murali S."/>
            <person name="Liu Y."/>
            <person name="Vee V."/>
            <person name="English A."/>
            <person name="Wang M."/>
            <person name="Skinner E."/>
            <person name="Han Y."/>
            <person name="Muzny D.M."/>
            <person name="Worley K.C."/>
            <person name="Gibbs R.A."/>
        </authorList>
    </citation>
    <scope>NUCLEOTIDE SEQUENCE</scope>
</reference>
<evidence type="ECO:0000256" key="4">
    <source>
        <dbReference type="ARBA" id="ARBA00022963"/>
    </source>
</evidence>
<organism evidence="8 9">
    <name type="scientific">Strongylocentrotus purpuratus</name>
    <name type="common">Purple sea urchin</name>
    <dbReference type="NCBI Taxonomy" id="7668"/>
    <lineage>
        <taxon>Eukaryota</taxon>
        <taxon>Metazoa</taxon>
        <taxon>Echinodermata</taxon>
        <taxon>Eleutherozoa</taxon>
        <taxon>Echinozoa</taxon>
        <taxon>Echinoidea</taxon>
        <taxon>Euechinoidea</taxon>
        <taxon>Echinacea</taxon>
        <taxon>Camarodonta</taxon>
        <taxon>Echinidea</taxon>
        <taxon>Strongylocentrotidae</taxon>
        <taxon>Strongylocentrotus</taxon>
    </lineage>
</organism>
<dbReference type="GeneID" id="115918614"/>
<comment type="function">
    <text evidence="7">Putative phospholipase.</text>
</comment>
<keyword evidence="2" id="KW-0732">Signal</keyword>
<keyword evidence="9" id="KW-1185">Reference proteome</keyword>
<dbReference type="PANTHER" id="PTHR12370">
    <property type="entry name" value="PHOSPHOLIPASE B-RELATED"/>
    <property type="match status" value="1"/>
</dbReference>
<keyword evidence="6" id="KW-0325">Glycoprotein</keyword>
<evidence type="ECO:0000256" key="2">
    <source>
        <dbReference type="ARBA" id="ARBA00022729"/>
    </source>
</evidence>
<dbReference type="OMA" id="MYDHFTN"/>
<evidence type="ECO:0000313" key="8">
    <source>
        <dbReference type="EnsemblMetazoa" id="XP_030840968"/>
    </source>
</evidence>
<dbReference type="OrthoDB" id="419508at2759"/>
<dbReference type="PANTHER" id="PTHR12370:SF1">
    <property type="entry name" value="PHOSPHOLIPASE B-LIKE 1"/>
    <property type="match status" value="1"/>
</dbReference>
<dbReference type="GO" id="GO:0005576">
    <property type="term" value="C:extracellular region"/>
    <property type="evidence" value="ECO:0000318"/>
    <property type="project" value="GO_Central"/>
</dbReference>
<dbReference type="GO" id="GO:0009395">
    <property type="term" value="P:phospholipid catabolic process"/>
    <property type="evidence" value="ECO:0000318"/>
    <property type="project" value="GO_Central"/>
</dbReference>
<dbReference type="EC" id="3.1.1.-" evidence="7"/>
<evidence type="ECO:0000313" key="9">
    <source>
        <dbReference type="Proteomes" id="UP000007110"/>
    </source>
</evidence>
<reference evidence="8" key="2">
    <citation type="submission" date="2021-01" db="UniProtKB">
        <authorList>
            <consortium name="EnsemblMetazoa"/>
        </authorList>
    </citation>
    <scope>IDENTIFICATION</scope>
</reference>
<dbReference type="RefSeq" id="XP_030840968.1">
    <property type="nucleotide sequence ID" value="XM_030985108.1"/>
</dbReference>
<keyword evidence="5 7" id="KW-0443">Lipid metabolism</keyword>
<dbReference type="InterPro" id="IPR007000">
    <property type="entry name" value="PLipase_B-like"/>
</dbReference>
<dbReference type="Gene3D" id="3.60.60.30">
    <property type="match status" value="1"/>
</dbReference>
<evidence type="ECO:0000256" key="1">
    <source>
        <dbReference type="ARBA" id="ARBA00007835"/>
    </source>
</evidence>
<evidence type="ECO:0000256" key="6">
    <source>
        <dbReference type="ARBA" id="ARBA00023180"/>
    </source>
</evidence>
<dbReference type="GO" id="GO:0004620">
    <property type="term" value="F:phospholipase activity"/>
    <property type="evidence" value="ECO:0000318"/>
    <property type="project" value="GO_Central"/>
</dbReference>
<dbReference type="KEGG" id="spu:115918614"/>
<protein>
    <recommendedName>
        <fullName evidence="7">Phospholipase B-like</fullName>
        <ecNumber evidence="7">3.1.1.-</ecNumber>
    </recommendedName>
</protein>
<proteinExistence type="inferred from homology"/>
<dbReference type="Proteomes" id="UP000007110">
    <property type="component" value="Unassembled WGS sequence"/>
</dbReference>
<sequence>MSRELLQGTVYKHEDGTFTVSSGIIDKQGAAYGSYNNTLFQTGWGELHLFAGYSTGNNGALSDVDRMYAAGILEGALTAKQISQTLQNINVTFFSAEGDPEIWRRVADFFETQDAWMKGMIIERADEDPFWEGVGLVLAQFEGLIKGYEMSQFSNASTSNGFLAMQVLNSCGDLLDLKSAVMPSLIPDWDKLTKKEFLKFIRTSGHCSALVKVLPAFEDVFMSHSSWFTYSATLRIYKHYHFKLDFEGNAAEVTSFSSYPGFLESLDDFYIMSSGLSMLQTTNNIFNKTLYKYVKPQSLLAWQRVRVANMMARSGKDWARIVARYNSGTYNNQYMVIDRTKIKPNVAILDDALWVVEQVPTLVASGDQTNILRAGYWPSYNVPFYEEIYNISGYPEYAYKGGADISYQLAPRAKIFRRDQGNVVDMESFKKIMRFNDYKNDPYSEGDPSKSICMRGDLMTSPMPNGCYDTKVTNLAMAAKQTSYVINGPTRGDGSLPPFKWVAPFTGWSHVGLPPVYDFNFVEMCPKEL</sequence>
<dbReference type="AlphaFoldDB" id="A0A7M7NSZ8"/>
<dbReference type="InParanoid" id="A0A7M7NSZ8"/>
<evidence type="ECO:0000256" key="7">
    <source>
        <dbReference type="RuleBase" id="RU364138"/>
    </source>
</evidence>
<dbReference type="EnsemblMetazoa" id="XM_030985108">
    <property type="protein sequence ID" value="XP_030840968"/>
    <property type="gene ID" value="LOC115918614"/>
</dbReference>
<comment type="similarity">
    <text evidence="1 7">Belongs to the phospholipase B-like family.</text>
</comment>
<evidence type="ECO:0000256" key="5">
    <source>
        <dbReference type="ARBA" id="ARBA00023098"/>
    </source>
</evidence>
<name>A0A7M7NSZ8_STRPU</name>
<evidence type="ECO:0000256" key="3">
    <source>
        <dbReference type="ARBA" id="ARBA00022801"/>
    </source>
</evidence>
<keyword evidence="3 7" id="KW-0378">Hydrolase</keyword>
<keyword evidence="4 7" id="KW-0442">Lipid degradation</keyword>